<proteinExistence type="predicted"/>
<dbReference type="Proteomes" id="UP001597104">
    <property type="component" value="Unassembled WGS sequence"/>
</dbReference>
<protein>
    <submittedName>
        <fullName evidence="1">Uncharacterized protein</fullName>
    </submittedName>
</protein>
<evidence type="ECO:0000313" key="1">
    <source>
        <dbReference type="EMBL" id="MFD0897335.1"/>
    </source>
</evidence>
<evidence type="ECO:0000313" key="2">
    <source>
        <dbReference type="Proteomes" id="UP001597104"/>
    </source>
</evidence>
<sequence>MEHKIKIDENMSDKRRENAYRNIKAVLSDIGIPGSHAEEVALNWHIQEDLKKIMAATKRTGLPDKN</sequence>
<organism evidence="1 2">
    <name type="scientific">Loigolactobacillus binensis</name>
    <dbReference type="NCBI Taxonomy" id="2559922"/>
    <lineage>
        <taxon>Bacteria</taxon>
        <taxon>Bacillati</taxon>
        <taxon>Bacillota</taxon>
        <taxon>Bacilli</taxon>
        <taxon>Lactobacillales</taxon>
        <taxon>Lactobacillaceae</taxon>
        <taxon>Loigolactobacillus</taxon>
    </lineage>
</organism>
<accession>A0ABW3ECB3</accession>
<reference evidence="2" key="1">
    <citation type="journal article" date="2019" name="Int. J. Syst. Evol. Microbiol.">
        <title>The Global Catalogue of Microorganisms (GCM) 10K type strain sequencing project: providing services to taxonomists for standard genome sequencing and annotation.</title>
        <authorList>
            <consortium name="The Broad Institute Genomics Platform"/>
            <consortium name="The Broad Institute Genome Sequencing Center for Infectious Disease"/>
            <person name="Wu L."/>
            <person name="Ma J."/>
        </authorList>
    </citation>
    <scope>NUCLEOTIDE SEQUENCE [LARGE SCALE GENOMIC DNA]</scope>
    <source>
        <strain evidence="2">CCM 8925</strain>
    </source>
</reference>
<comment type="caution">
    <text evidence="1">The sequence shown here is derived from an EMBL/GenBank/DDBJ whole genome shotgun (WGS) entry which is preliminary data.</text>
</comment>
<keyword evidence="2" id="KW-1185">Reference proteome</keyword>
<dbReference type="RefSeq" id="WP_137637198.1">
    <property type="nucleotide sequence ID" value="NZ_BJDN01000006.1"/>
</dbReference>
<name>A0ABW3ECB3_9LACO</name>
<dbReference type="EMBL" id="JBHTIO010000032">
    <property type="protein sequence ID" value="MFD0897335.1"/>
    <property type="molecule type" value="Genomic_DNA"/>
</dbReference>
<gene>
    <name evidence="1" type="ORF">ACFQZ7_06235</name>
</gene>